<protein>
    <submittedName>
        <fullName evidence="4">DUF4105 domain-containing protein</fullName>
    </submittedName>
</protein>
<dbReference type="AlphaFoldDB" id="A0A5B8V6B5"/>
<feature type="domain" description="Lnb N-terminal periplasmic" evidence="2">
    <location>
        <begin position="49"/>
        <end position="203"/>
    </location>
</feature>
<proteinExistence type="predicted"/>
<dbReference type="Pfam" id="PF13387">
    <property type="entry name" value="Lnb_N"/>
    <property type="match status" value="1"/>
</dbReference>
<feature type="domain" description="Lnb-like transmembrane" evidence="3">
    <location>
        <begin position="275"/>
        <end position="407"/>
    </location>
</feature>
<evidence type="ECO:0000256" key="1">
    <source>
        <dbReference type="SAM" id="Phobius"/>
    </source>
</evidence>
<feature type="transmembrane region" description="Helical" evidence="1">
    <location>
        <begin position="278"/>
        <end position="301"/>
    </location>
</feature>
<dbReference type="Proteomes" id="UP000321533">
    <property type="component" value="Chromosome"/>
</dbReference>
<name>A0A5B8V6B5_9BACT</name>
<accession>A0A5B8V6B5</accession>
<dbReference type="Pfam" id="PF25221">
    <property type="entry name" value="5TMH_Lnb"/>
    <property type="match status" value="1"/>
</dbReference>
<reference evidence="4 5" key="1">
    <citation type="journal article" date="2016" name="Int. J. Syst. Evol. Microbiol.">
        <title>Panacibacter ginsenosidivorans gen. nov., sp. nov., with ginsenoside converting activity isolated from soil of a ginseng field.</title>
        <authorList>
            <person name="Siddiqi M.Z."/>
            <person name="Muhammad Shafi S."/>
            <person name="Choi K.D."/>
            <person name="Im W.T."/>
        </authorList>
    </citation>
    <scope>NUCLEOTIDE SEQUENCE [LARGE SCALE GENOMIC DNA]</scope>
    <source>
        <strain evidence="4 5">Gsoil1550</strain>
    </source>
</reference>
<evidence type="ECO:0000313" key="5">
    <source>
        <dbReference type="Proteomes" id="UP000321533"/>
    </source>
</evidence>
<gene>
    <name evidence="4" type="ORF">FRZ67_02320</name>
</gene>
<sequence>MSSFMYENNYELTPLIKVFMKRSVIGFICCILTLLSKPGITQTDSSCGLRISVLTCSPGQDLYSLFGHNALRIIDTFKTAGGYRLEDSIYNWGTFDFDEPNFYFKFMRGKLLYFLSPDRLEDFIYEYRYEGRSVTEQVLNLSCAEKLRIKQLVSINMTGNNRFYKYDFLFDNCTTRIRDIIEKNVPGIKVSGSLVPPGTTFRNMLYSYLDKGSQPWSKLGIDILLGSEIDKPVTNDQSMFLPEYLMKAVDSSSVNNISVVSNKHLLVNAQPYDEMQDLYNPLITIGFICIVLFMLGLLKTTSAKTIVKFTDTLLLYITGLIGLLILFMWFFTDHKACSNNYNIAWALPTNFAAAFVAWRKPSWVRQYFKIAAVVTALLLLSWFWLPQQMNIALLPFTIYMLYRYVKLVSV</sequence>
<dbReference type="EMBL" id="CP042435">
    <property type="protein sequence ID" value="QEC66196.1"/>
    <property type="molecule type" value="Genomic_DNA"/>
</dbReference>
<feature type="transmembrane region" description="Helical" evidence="1">
    <location>
        <begin position="367"/>
        <end position="385"/>
    </location>
</feature>
<keyword evidence="1" id="KW-0812">Transmembrane</keyword>
<dbReference type="KEGG" id="pgin:FRZ67_02320"/>
<feature type="transmembrane region" description="Helical" evidence="1">
    <location>
        <begin position="313"/>
        <end position="331"/>
    </location>
</feature>
<dbReference type="InterPro" id="IPR025178">
    <property type="entry name" value="Lnb_N"/>
</dbReference>
<feature type="transmembrane region" description="Helical" evidence="1">
    <location>
        <begin position="343"/>
        <end position="360"/>
    </location>
</feature>
<keyword evidence="1" id="KW-1133">Transmembrane helix</keyword>
<evidence type="ECO:0000313" key="4">
    <source>
        <dbReference type="EMBL" id="QEC66196.1"/>
    </source>
</evidence>
<organism evidence="4 5">
    <name type="scientific">Panacibacter ginsenosidivorans</name>
    <dbReference type="NCBI Taxonomy" id="1813871"/>
    <lineage>
        <taxon>Bacteria</taxon>
        <taxon>Pseudomonadati</taxon>
        <taxon>Bacteroidota</taxon>
        <taxon>Chitinophagia</taxon>
        <taxon>Chitinophagales</taxon>
        <taxon>Chitinophagaceae</taxon>
        <taxon>Panacibacter</taxon>
    </lineage>
</organism>
<keyword evidence="1" id="KW-0472">Membrane</keyword>
<evidence type="ECO:0000259" key="3">
    <source>
        <dbReference type="Pfam" id="PF25221"/>
    </source>
</evidence>
<keyword evidence="5" id="KW-1185">Reference proteome</keyword>
<dbReference type="InterPro" id="IPR057436">
    <property type="entry name" value="5TMH_Lnb"/>
</dbReference>
<evidence type="ECO:0000259" key="2">
    <source>
        <dbReference type="Pfam" id="PF13387"/>
    </source>
</evidence>